<evidence type="ECO:0000313" key="2">
    <source>
        <dbReference type="Proteomes" id="UP000003880"/>
    </source>
</evidence>
<reference evidence="1 2" key="1">
    <citation type="submission" date="2010-02" db="EMBL/GenBank/DDBJ databases">
        <authorList>
            <person name="Weinstock G."/>
            <person name="Sodergren E."/>
            <person name="Clifton S."/>
            <person name="Fulton L."/>
            <person name="Fulton B."/>
            <person name="Courtney L."/>
            <person name="Fronick C."/>
            <person name="Harrison M."/>
            <person name="Strong C."/>
            <person name="Farmer C."/>
            <person name="Delahaunty K."/>
            <person name="Markovic C."/>
            <person name="Hall O."/>
            <person name="Minx P."/>
            <person name="Tomlinson C."/>
            <person name="Mitreva M."/>
            <person name="Nelson J."/>
            <person name="Hou S."/>
            <person name="Wollam A."/>
            <person name="Pepin K.H."/>
            <person name="Johnson M."/>
            <person name="Bhonagiri V."/>
            <person name="Zhang X."/>
            <person name="Suruliraj S."/>
            <person name="Warren W."/>
            <person name="Chinwalla A."/>
            <person name="Mardis E.R."/>
            <person name="Wilson R.K."/>
        </authorList>
    </citation>
    <scope>NUCLEOTIDE SEQUENCE [LARGE SCALE GENOMIC DNA]</scope>
    <source>
        <strain evidence="1 2">ATCC 29220</strain>
    </source>
</reference>
<dbReference type="Proteomes" id="UP000003880">
    <property type="component" value="Unassembled WGS sequence"/>
</dbReference>
<accession>D4BA98</accession>
<organism evidence="1 2">
    <name type="scientific">Citrobacter youngae ATCC 29220</name>
    <dbReference type="NCBI Taxonomy" id="500640"/>
    <lineage>
        <taxon>Bacteria</taxon>
        <taxon>Pseudomonadati</taxon>
        <taxon>Pseudomonadota</taxon>
        <taxon>Gammaproteobacteria</taxon>
        <taxon>Enterobacterales</taxon>
        <taxon>Enterobacteriaceae</taxon>
        <taxon>Citrobacter</taxon>
        <taxon>Citrobacter freundii complex</taxon>
    </lineage>
</organism>
<comment type="caution">
    <text evidence="1">The sequence shown here is derived from an EMBL/GenBank/DDBJ whole genome shotgun (WGS) entry which is preliminary data.</text>
</comment>
<dbReference type="HOGENOM" id="CLU_3197842_0_0_6"/>
<name>D4BA98_9ENTR</name>
<proteinExistence type="predicted"/>
<gene>
    <name evidence="1" type="ORF">CIT292_07393</name>
</gene>
<dbReference type="EMBL" id="ABWL02000006">
    <property type="protein sequence ID" value="EFE09110.1"/>
    <property type="molecule type" value="Genomic_DNA"/>
</dbReference>
<dbReference type="AlphaFoldDB" id="D4BA98"/>
<evidence type="ECO:0000313" key="1">
    <source>
        <dbReference type="EMBL" id="EFE09110.1"/>
    </source>
</evidence>
<protein>
    <submittedName>
        <fullName evidence="1">Uncharacterized protein</fullName>
    </submittedName>
</protein>
<sequence>MRSLFDHLIKDGGIVITLLWVFRLEESHSILCNIIWCVAGKRRCV</sequence>